<dbReference type="PRINTS" id="PR00691">
    <property type="entry name" value="ADHESINB"/>
</dbReference>
<evidence type="ECO:0000256" key="1">
    <source>
        <dbReference type="ARBA" id="ARBA00022448"/>
    </source>
</evidence>
<sequence>MERSVKALTILFMAVTLMIAGCSTGAQESEQKEKLTVYASVYPLADFAQKIGGDQVEVINMVPAGVDPHDFEPTAKELARLSESDIFLYNGAGFEGWVDKAKGIVNQEQTEVVDLSQHVDLIAVDEHDEHGHDDEEHADEADHDDGHDHGDTDPHVWLDPNRAKQQAEAIRDVLIKKDPDHQSTYEENYKALESRFDELDAKFEEVVKSGKKDTIVVSHDAFSYLADRYGFKQVAISGLSPSAEPSAKKMKEIVDTAKEQKVDYIFFETLVSGKVAEAVKNEVGAEALVLNPLEGLTKKQEQDGEDYFSLMEANADNLAKALEAE</sequence>
<dbReference type="EMBL" id="PZZP01000001">
    <property type="protein sequence ID" value="PTM57619.1"/>
    <property type="molecule type" value="Genomic_DNA"/>
</dbReference>
<dbReference type="PANTHER" id="PTHR42953:SF8">
    <property type="entry name" value="ZINT DOMAIN-CONTAINING PROTEIN"/>
    <property type="match status" value="1"/>
</dbReference>
<proteinExistence type="inferred from homology"/>
<dbReference type="AlphaFoldDB" id="A0A2T4Z6U9"/>
<dbReference type="CDD" id="cd01017">
    <property type="entry name" value="AdcA"/>
    <property type="match status" value="1"/>
</dbReference>
<dbReference type="SUPFAM" id="SSF53807">
    <property type="entry name" value="Helical backbone' metal receptor"/>
    <property type="match status" value="1"/>
</dbReference>
<dbReference type="InterPro" id="IPR006127">
    <property type="entry name" value="ZnuA-like"/>
</dbReference>
<feature type="chain" id="PRO_5015421153" evidence="5">
    <location>
        <begin position="29"/>
        <end position="325"/>
    </location>
</feature>
<evidence type="ECO:0000256" key="4">
    <source>
        <dbReference type="SAM" id="MobiDB-lite"/>
    </source>
</evidence>
<dbReference type="PRINTS" id="PR00690">
    <property type="entry name" value="ADHESNFAMILY"/>
</dbReference>
<dbReference type="InterPro" id="IPR050492">
    <property type="entry name" value="Bact_metal-bind_prot9"/>
</dbReference>
<feature type="signal peptide" evidence="5">
    <location>
        <begin position="1"/>
        <end position="28"/>
    </location>
</feature>
<dbReference type="InterPro" id="IPR006128">
    <property type="entry name" value="Lipoprotein_PsaA-like"/>
</dbReference>
<reference evidence="6 7" key="1">
    <citation type="submission" date="2018-04" db="EMBL/GenBank/DDBJ databases">
        <title>Genomic Encyclopedia of Archaeal and Bacterial Type Strains, Phase II (KMG-II): from individual species to whole genera.</title>
        <authorList>
            <person name="Goeker M."/>
        </authorList>
    </citation>
    <scope>NUCLEOTIDE SEQUENCE [LARGE SCALE GENOMIC DNA]</scope>
    <source>
        <strain evidence="6 7">DSM 45169</strain>
    </source>
</reference>
<evidence type="ECO:0000256" key="3">
    <source>
        <dbReference type="RuleBase" id="RU003512"/>
    </source>
</evidence>
<gene>
    <name evidence="6" type="ORF">C8J48_0169</name>
</gene>
<keyword evidence="7" id="KW-1185">Reference proteome</keyword>
<dbReference type="GO" id="GO:0007155">
    <property type="term" value="P:cell adhesion"/>
    <property type="evidence" value="ECO:0007669"/>
    <property type="project" value="InterPro"/>
</dbReference>
<dbReference type="GO" id="GO:0030001">
    <property type="term" value="P:metal ion transport"/>
    <property type="evidence" value="ECO:0007669"/>
    <property type="project" value="InterPro"/>
</dbReference>
<dbReference type="RefSeq" id="WP_211316571.1">
    <property type="nucleotide sequence ID" value="NZ_PZZP01000001.1"/>
</dbReference>
<feature type="region of interest" description="Disordered" evidence="4">
    <location>
        <begin position="128"/>
        <end position="158"/>
    </location>
</feature>
<dbReference type="Proteomes" id="UP000241639">
    <property type="component" value="Unassembled WGS sequence"/>
</dbReference>
<evidence type="ECO:0000313" key="6">
    <source>
        <dbReference type="EMBL" id="PTM57619.1"/>
    </source>
</evidence>
<dbReference type="Pfam" id="PF01297">
    <property type="entry name" value="ZnuA"/>
    <property type="match status" value="1"/>
</dbReference>
<comment type="similarity">
    <text evidence="3">Belongs to the bacterial solute-binding protein 9 family.</text>
</comment>
<comment type="caution">
    <text evidence="6">The sequence shown here is derived from an EMBL/GenBank/DDBJ whole genome shotgun (WGS) entry which is preliminary data.</text>
</comment>
<name>A0A2T4Z6U9_9BACL</name>
<evidence type="ECO:0000256" key="5">
    <source>
        <dbReference type="SAM" id="SignalP"/>
    </source>
</evidence>
<feature type="compositionally biased region" description="Basic and acidic residues" evidence="4">
    <location>
        <begin position="144"/>
        <end position="156"/>
    </location>
</feature>
<dbReference type="InterPro" id="IPR006129">
    <property type="entry name" value="AdhesinB"/>
</dbReference>
<keyword evidence="2 5" id="KW-0732">Signal</keyword>
<evidence type="ECO:0000313" key="7">
    <source>
        <dbReference type="Proteomes" id="UP000241639"/>
    </source>
</evidence>
<evidence type="ECO:0000256" key="2">
    <source>
        <dbReference type="ARBA" id="ARBA00022729"/>
    </source>
</evidence>
<organism evidence="6 7">
    <name type="scientific">Desmospora activa DSM 45169</name>
    <dbReference type="NCBI Taxonomy" id="1121389"/>
    <lineage>
        <taxon>Bacteria</taxon>
        <taxon>Bacillati</taxon>
        <taxon>Bacillota</taxon>
        <taxon>Bacilli</taxon>
        <taxon>Bacillales</taxon>
        <taxon>Thermoactinomycetaceae</taxon>
        <taxon>Desmospora</taxon>
    </lineage>
</organism>
<keyword evidence="1 3" id="KW-0813">Transport</keyword>
<protein>
    <submittedName>
        <fullName evidence="6">Zinc transport system substrate-binding protein</fullName>
    </submittedName>
</protein>
<dbReference type="GO" id="GO:0046872">
    <property type="term" value="F:metal ion binding"/>
    <property type="evidence" value="ECO:0007669"/>
    <property type="project" value="InterPro"/>
</dbReference>
<dbReference type="Gene3D" id="3.40.50.1980">
    <property type="entry name" value="Nitrogenase molybdenum iron protein domain"/>
    <property type="match status" value="2"/>
</dbReference>
<dbReference type="PANTHER" id="PTHR42953">
    <property type="entry name" value="HIGH-AFFINITY ZINC UPTAKE SYSTEM PROTEIN ZNUA-RELATED"/>
    <property type="match status" value="1"/>
</dbReference>
<dbReference type="PROSITE" id="PS51257">
    <property type="entry name" value="PROKAR_LIPOPROTEIN"/>
    <property type="match status" value="1"/>
</dbReference>
<accession>A0A2T4Z6U9</accession>